<reference evidence="1 2" key="1">
    <citation type="submission" date="2019-02" db="EMBL/GenBank/DDBJ databases">
        <title>Deep-cultivation of Planctomycetes and their phenomic and genomic characterization uncovers novel biology.</title>
        <authorList>
            <person name="Wiegand S."/>
            <person name="Jogler M."/>
            <person name="Boedeker C."/>
            <person name="Pinto D."/>
            <person name="Vollmers J."/>
            <person name="Rivas-Marin E."/>
            <person name="Kohn T."/>
            <person name="Peeters S.H."/>
            <person name="Heuer A."/>
            <person name="Rast P."/>
            <person name="Oberbeckmann S."/>
            <person name="Bunk B."/>
            <person name="Jeske O."/>
            <person name="Meyerdierks A."/>
            <person name="Storesund J.E."/>
            <person name="Kallscheuer N."/>
            <person name="Luecker S."/>
            <person name="Lage O.M."/>
            <person name="Pohl T."/>
            <person name="Merkel B.J."/>
            <person name="Hornburger P."/>
            <person name="Mueller R.-W."/>
            <person name="Bruemmer F."/>
            <person name="Labrenz M."/>
            <person name="Spormann A.M."/>
            <person name="Op Den Camp H."/>
            <person name="Overmann J."/>
            <person name="Amann R."/>
            <person name="Jetten M.S.M."/>
            <person name="Mascher T."/>
            <person name="Medema M.H."/>
            <person name="Devos D.P."/>
            <person name="Kaster A.-K."/>
            <person name="Ovreas L."/>
            <person name="Rohde M."/>
            <person name="Galperin M.Y."/>
            <person name="Jogler C."/>
        </authorList>
    </citation>
    <scope>NUCLEOTIDE SEQUENCE [LARGE SCALE GENOMIC DNA]</scope>
    <source>
        <strain evidence="1 2">Pan54</strain>
    </source>
</reference>
<sequence>MLKISSLHNMETETALRLSTIAADSHLLESALAHFPQQLEITSYPQLDDFLATIHESGYPQLILISQTRCDQYNRSTINQLLDRCPLARFLVVLGPLCAAERRTRNQWPVAWMVPEWAYFQRLQREIEVLSDQRPALPLTASLEEVARFDFESIAPQKHSGKAAIIFSPDAIWAKTRALIEDQSDSSIVCHNPHELTKVFIDYPDLPLIFDMDPLTSDLKTWLESNRTLIEQRSALAYCNWPTQCLFDNSKAWGFQDCRCKLAPPQ</sequence>
<dbReference type="AlphaFoldDB" id="A0A5C5XGN6"/>
<dbReference type="EMBL" id="SJPG01000001">
    <property type="protein sequence ID" value="TWT61888.1"/>
    <property type="molecule type" value="Genomic_DNA"/>
</dbReference>
<keyword evidence="2" id="KW-1185">Reference proteome</keyword>
<dbReference type="OrthoDB" id="210914at2"/>
<dbReference type="RefSeq" id="WP_146503822.1">
    <property type="nucleotide sequence ID" value="NZ_SJPG01000001.1"/>
</dbReference>
<proteinExistence type="predicted"/>
<name>A0A5C5XGN6_9PLAN</name>
<dbReference type="Proteomes" id="UP000316095">
    <property type="component" value="Unassembled WGS sequence"/>
</dbReference>
<accession>A0A5C5XGN6</accession>
<protein>
    <submittedName>
        <fullName evidence="1">Uncharacterized protein</fullName>
    </submittedName>
</protein>
<gene>
    <name evidence="1" type="ORF">Pan54_26250</name>
</gene>
<evidence type="ECO:0000313" key="2">
    <source>
        <dbReference type="Proteomes" id="UP000316095"/>
    </source>
</evidence>
<comment type="caution">
    <text evidence="1">The sequence shown here is derived from an EMBL/GenBank/DDBJ whole genome shotgun (WGS) entry which is preliminary data.</text>
</comment>
<evidence type="ECO:0000313" key="1">
    <source>
        <dbReference type="EMBL" id="TWT61888.1"/>
    </source>
</evidence>
<organism evidence="1 2">
    <name type="scientific">Rubinisphaera italica</name>
    <dbReference type="NCBI Taxonomy" id="2527969"/>
    <lineage>
        <taxon>Bacteria</taxon>
        <taxon>Pseudomonadati</taxon>
        <taxon>Planctomycetota</taxon>
        <taxon>Planctomycetia</taxon>
        <taxon>Planctomycetales</taxon>
        <taxon>Planctomycetaceae</taxon>
        <taxon>Rubinisphaera</taxon>
    </lineage>
</organism>